<comment type="caution">
    <text evidence="1">The sequence shown here is derived from an EMBL/GenBank/DDBJ whole genome shotgun (WGS) entry which is preliminary data.</text>
</comment>
<evidence type="ECO:0000313" key="1">
    <source>
        <dbReference type="EMBL" id="OUP21180.1"/>
    </source>
</evidence>
<reference evidence="2" key="1">
    <citation type="submission" date="2017-04" db="EMBL/GenBank/DDBJ databases">
        <title>Function of individual gut microbiota members based on whole genome sequencing of pure cultures obtained from chicken caecum.</title>
        <authorList>
            <person name="Medvecky M."/>
            <person name="Cejkova D."/>
            <person name="Polansky O."/>
            <person name="Karasova D."/>
            <person name="Kubasova T."/>
            <person name="Cizek A."/>
            <person name="Rychlik I."/>
        </authorList>
    </citation>
    <scope>NUCLEOTIDE SEQUENCE [LARGE SCALE GENOMIC DNA]</scope>
    <source>
        <strain evidence="2">An199</strain>
    </source>
</reference>
<sequence length="145" mass="17030">MLPIGSEEQVIQEMRSLIPQSLPTEVRERLEKELASKKLKEIHEIYDYDRYLSDGENGLLEEFACDLQAWNLIIQQLKGSGCPEENILNANIWVFMSLNIMDYDKFLNTLYKDSCTRKEEVNPCTAVLRHSFLRGYIYTCYDKCY</sequence>
<name>A0A1Y4IQF0_PARDI</name>
<accession>A0A1Y4IQF0</accession>
<dbReference type="RefSeq" id="WP_140393976.1">
    <property type="nucleotide sequence ID" value="NZ_JAQMQO010000036.1"/>
</dbReference>
<organism evidence="1 2">
    <name type="scientific">Parabacteroides distasonis</name>
    <dbReference type="NCBI Taxonomy" id="823"/>
    <lineage>
        <taxon>Bacteria</taxon>
        <taxon>Pseudomonadati</taxon>
        <taxon>Bacteroidota</taxon>
        <taxon>Bacteroidia</taxon>
        <taxon>Bacteroidales</taxon>
        <taxon>Tannerellaceae</taxon>
        <taxon>Parabacteroides</taxon>
    </lineage>
</organism>
<dbReference type="Proteomes" id="UP000195950">
    <property type="component" value="Unassembled WGS sequence"/>
</dbReference>
<proteinExistence type="predicted"/>
<protein>
    <submittedName>
        <fullName evidence="1">Uncharacterized protein</fullName>
    </submittedName>
</protein>
<gene>
    <name evidence="1" type="ORF">B5F32_05065</name>
</gene>
<dbReference type="EMBL" id="NFJX01000003">
    <property type="protein sequence ID" value="OUP21180.1"/>
    <property type="molecule type" value="Genomic_DNA"/>
</dbReference>
<dbReference type="AlphaFoldDB" id="A0A1Y4IQF0"/>
<evidence type="ECO:0000313" key="2">
    <source>
        <dbReference type="Proteomes" id="UP000195950"/>
    </source>
</evidence>